<name>A0ABU0DHG8_9HYPH</name>
<reference evidence="1 2" key="1">
    <citation type="submission" date="2023-07" db="EMBL/GenBank/DDBJ databases">
        <title>Genomic Encyclopedia of Type Strains, Phase IV (KMG-IV): sequencing the most valuable type-strain genomes for metagenomic binning, comparative biology and taxonomic classification.</title>
        <authorList>
            <person name="Goeker M."/>
        </authorList>
    </citation>
    <scope>NUCLEOTIDE SEQUENCE [LARGE SCALE GENOMIC DNA]</scope>
    <source>
        <strain evidence="1 2">DSM 1277</strain>
    </source>
</reference>
<evidence type="ECO:0000313" key="2">
    <source>
        <dbReference type="Proteomes" id="UP001238467"/>
    </source>
</evidence>
<accession>A0ABU0DHG8</accession>
<gene>
    <name evidence="1" type="ORF">J2S76_002296</name>
</gene>
<evidence type="ECO:0000313" key="1">
    <source>
        <dbReference type="EMBL" id="MDQ0347869.1"/>
    </source>
</evidence>
<keyword evidence="2" id="KW-1185">Reference proteome</keyword>
<comment type="caution">
    <text evidence="1">The sequence shown here is derived from an EMBL/GenBank/DDBJ whole genome shotgun (WGS) entry which is preliminary data.</text>
</comment>
<organism evidence="1 2">
    <name type="scientific">Ancylobacter vacuolatus</name>
    <dbReference type="NCBI Taxonomy" id="223389"/>
    <lineage>
        <taxon>Bacteria</taxon>
        <taxon>Pseudomonadati</taxon>
        <taxon>Pseudomonadota</taxon>
        <taxon>Alphaproteobacteria</taxon>
        <taxon>Hyphomicrobiales</taxon>
        <taxon>Xanthobacteraceae</taxon>
        <taxon>Ancylobacter</taxon>
    </lineage>
</organism>
<proteinExistence type="predicted"/>
<dbReference type="Proteomes" id="UP001238467">
    <property type="component" value="Unassembled WGS sequence"/>
</dbReference>
<protein>
    <submittedName>
        <fullName evidence="1">CHY-type Zn-finger protein</fullName>
    </submittedName>
</protein>
<dbReference type="EMBL" id="JAUSUH010000004">
    <property type="protein sequence ID" value="MDQ0347869.1"/>
    <property type="molecule type" value="Genomic_DNA"/>
</dbReference>
<sequence length="166" mass="18542">MTARNSAAHPVPSLPRRSTAPVCLEALAGEVCLRCGKPFEPRATNHLFCSKVCQAEAHSGLPVVLPSTDLGRFPEASCAWCGGSFLLRKEDQKYCSRRCNATALRDRAIKKRHAQLAAQLRCVDCGGALSRPTRKSCKRCPACNDRHWRAYRIEYCRRWRGAQRSV</sequence>